<dbReference type="Pfam" id="PF13487">
    <property type="entry name" value="HD_5"/>
    <property type="match status" value="1"/>
</dbReference>
<comment type="function">
    <text evidence="2">May play the central regulatory role in sporulation. It may be an element of the effector pathway responsible for the activation of sporulation genes in response to nutritional stress. Spo0A may act in concert with spo0H (a sigma factor) to control the expression of some genes that are critical to the sporulation process.</text>
</comment>
<dbReference type="InterPro" id="IPR052020">
    <property type="entry name" value="Cyclic_di-GMP/3'3'-cGAMP_PDE"/>
</dbReference>
<feature type="modified residue" description="4-aspartylphosphate" evidence="3">
    <location>
        <position position="67"/>
    </location>
</feature>
<keyword evidence="3" id="KW-0597">Phosphoprotein</keyword>
<dbReference type="InterPro" id="IPR001789">
    <property type="entry name" value="Sig_transdc_resp-reg_receiver"/>
</dbReference>
<feature type="domain" description="Response regulatory" evidence="5">
    <location>
        <begin position="18"/>
        <end position="134"/>
    </location>
</feature>
<evidence type="ECO:0000256" key="2">
    <source>
        <dbReference type="ARBA" id="ARBA00024867"/>
    </source>
</evidence>
<evidence type="ECO:0000256" key="1">
    <source>
        <dbReference type="ARBA" id="ARBA00018672"/>
    </source>
</evidence>
<dbReference type="Proteomes" id="UP000198838">
    <property type="component" value="Unassembled WGS sequence"/>
</dbReference>
<evidence type="ECO:0000256" key="4">
    <source>
        <dbReference type="SAM" id="Coils"/>
    </source>
</evidence>
<dbReference type="PROSITE" id="PS51832">
    <property type="entry name" value="HD_GYP"/>
    <property type="match status" value="1"/>
</dbReference>
<organism evidence="7 8">
    <name type="scientific">Acetitomaculum ruminis DSM 5522</name>
    <dbReference type="NCBI Taxonomy" id="1120918"/>
    <lineage>
        <taxon>Bacteria</taxon>
        <taxon>Bacillati</taxon>
        <taxon>Bacillota</taxon>
        <taxon>Clostridia</taxon>
        <taxon>Lachnospirales</taxon>
        <taxon>Lachnospiraceae</taxon>
        <taxon>Acetitomaculum</taxon>
    </lineage>
</organism>
<dbReference type="AlphaFoldDB" id="A0A1I0WD43"/>
<dbReference type="Gene3D" id="1.10.3210.10">
    <property type="entry name" value="Hypothetical protein af1432"/>
    <property type="match status" value="1"/>
</dbReference>
<reference evidence="7 8" key="1">
    <citation type="submission" date="2016-10" db="EMBL/GenBank/DDBJ databases">
        <authorList>
            <person name="de Groot N.N."/>
        </authorList>
    </citation>
    <scope>NUCLEOTIDE SEQUENCE [LARGE SCALE GENOMIC DNA]</scope>
    <source>
        <strain evidence="7 8">DSM 5522</strain>
    </source>
</reference>
<dbReference type="PROSITE" id="PS50110">
    <property type="entry name" value="RESPONSE_REGULATORY"/>
    <property type="match status" value="1"/>
</dbReference>
<dbReference type="CDD" id="cd00077">
    <property type="entry name" value="HDc"/>
    <property type="match status" value="1"/>
</dbReference>
<dbReference type="PANTHER" id="PTHR45228">
    <property type="entry name" value="CYCLIC DI-GMP PHOSPHODIESTERASE TM_0186-RELATED"/>
    <property type="match status" value="1"/>
</dbReference>
<evidence type="ECO:0000256" key="3">
    <source>
        <dbReference type="PROSITE-ProRule" id="PRU00169"/>
    </source>
</evidence>
<dbReference type="SMART" id="SM00471">
    <property type="entry name" value="HDc"/>
    <property type="match status" value="1"/>
</dbReference>
<accession>A0A1I0WD43</accession>
<dbReference type="STRING" id="1120918.SAMN05216249_1045"/>
<feature type="coiled-coil region" evidence="4">
    <location>
        <begin position="143"/>
        <end position="178"/>
    </location>
</feature>
<dbReference type="Gene3D" id="3.40.50.2300">
    <property type="match status" value="1"/>
</dbReference>
<dbReference type="EMBL" id="FOJY01000004">
    <property type="protein sequence ID" value="SFA86561.1"/>
    <property type="molecule type" value="Genomic_DNA"/>
</dbReference>
<gene>
    <name evidence="7" type="ORF">SAMN05216249_1045</name>
</gene>
<feature type="domain" description="HD-GYP" evidence="6">
    <location>
        <begin position="161"/>
        <end position="366"/>
    </location>
</feature>
<dbReference type="GO" id="GO:0000160">
    <property type="term" value="P:phosphorelay signal transduction system"/>
    <property type="evidence" value="ECO:0007669"/>
    <property type="project" value="InterPro"/>
</dbReference>
<sequence>MDINNNVLDMFNDDNKPTILVVDDVDMELALLEQMLDALGFKSVLAMSVDEAIKEIEKKIPNLILLDLIMPDVDGFQFMEILNNNPETRDIPVIIVSAMDASYDKRRAFNLGAVDFIGKPFDFSEVALRVNIHLKIFTLQHQLEEKNQRLAKVVKQQARAIENEQKRLLQTLAAVAEKHSFGEHPSHLKNCAHNVRLLAQGLNFTDKYENQLSDIFIDALEVAANIHDIGKISVPSSILSKPGPLTETETEICRSHTTQGFDLISEIYPGQEENPYIKTSLEVIKYHHERWNGSGYPDGLKEENIPLSARIMKIIDSYDTLIHDRTYRKAVSKEEAIKILQEGSGFKYDPYIMKVFCQIVKQLTTD</sequence>
<keyword evidence="4" id="KW-0175">Coiled coil</keyword>
<name>A0A1I0WD43_9FIRM</name>
<dbReference type="InterPro" id="IPR011006">
    <property type="entry name" value="CheY-like_superfamily"/>
</dbReference>
<protein>
    <recommendedName>
        <fullName evidence="1">Stage 0 sporulation protein A homolog</fullName>
    </recommendedName>
</protein>
<evidence type="ECO:0000313" key="7">
    <source>
        <dbReference type="EMBL" id="SFA86561.1"/>
    </source>
</evidence>
<proteinExistence type="predicted"/>
<keyword evidence="8" id="KW-1185">Reference proteome</keyword>
<evidence type="ECO:0000259" key="6">
    <source>
        <dbReference type="PROSITE" id="PS51832"/>
    </source>
</evidence>
<dbReference type="Pfam" id="PF00072">
    <property type="entry name" value="Response_reg"/>
    <property type="match status" value="1"/>
</dbReference>
<dbReference type="PANTHER" id="PTHR45228:SF1">
    <property type="entry name" value="CYCLIC DI-GMP PHOSPHODIESTERASE TM_0186"/>
    <property type="match status" value="1"/>
</dbReference>
<evidence type="ECO:0000313" key="8">
    <source>
        <dbReference type="Proteomes" id="UP000198838"/>
    </source>
</evidence>
<dbReference type="InterPro" id="IPR003607">
    <property type="entry name" value="HD/PDEase_dom"/>
</dbReference>
<dbReference type="OrthoDB" id="9804747at2"/>
<dbReference type="RefSeq" id="WP_092870670.1">
    <property type="nucleotide sequence ID" value="NZ_FOJY01000004.1"/>
</dbReference>
<dbReference type="SUPFAM" id="SSF109604">
    <property type="entry name" value="HD-domain/PDEase-like"/>
    <property type="match status" value="1"/>
</dbReference>
<dbReference type="SMART" id="SM00448">
    <property type="entry name" value="REC"/>
    <property type="match status" value="1"/>
</dbReference>
<dbReference type="InterPro" id="IPR037522">
    <property type="entry name" value="HD_GYP_dom"/>
</dbReference>
<evidence type="ECO:0000259" key="5">
    <source>
        <dbReference type="PROSITE" id="PS50110"/>
    </source>
</evidence>
<dbReference type="SUPFAM" id="SSF52172">
    <property type="entry name" value="CheY-like"/>
    <property type="match status" value="1"/>
</dbReference>